<protein>
    <submittedName>
        <fullName evidence="7">Sigma-70 family RNA polymerase sigma factor</fullName>
    </submittedName>
</protein>
<dbReference type="InterPro" id="IPR013249">
    <property type="entry name" value="RNA_pol_sigma70_r4_t2"/>
</dbReference>
<evidence type="ECO:0000256" key="2">
    <source>
        <dbReference type="ARBA" id="ARBA00023015"/>
    </source>
</evidence>
<name>A0A6H0KJU7_9BACE</name>
<dbReference type="Proteomes" id="UP000501780">
    <property type="component" value="Chromosome"/>
</dbReference>
<dbReference type="InterPro" id="IPR014284">
    <property type="entry name" value="RNA_pol_sigma-70_dom"/>
</dbReference>
<keyword evidence="4" id="KW-0804">Transcription</keyword>
<dbReference type="KEGG" id="bfc:BacF7301_05570"/>
<evidence type="ECO:0000256" key="4">
    <source>
        <dbReference type="ARBA" id="ARBA00023163"/>
    </source>
</evidence>
<evidence type="ECO:0000259" key="6">
    <source>
        <dbReference type="Pfam" id="PF08281"/>
    </source>
</evidence>
<dbReference type="CDD" id="cd06171">
    <property type="entry name" value="Sigma70_r4"/>
    <property type="match status" value="1"/>
</dbReference>
<dbReference type="PANTHER" id="PTHR43133">
    <property type="entry name" value="RNA POLYMERASE ECF-TYPE SIGMA FACTO"/>
    <property type="match status" value="1"/>
</dbReference>
<gene>
    <name evidence="7" type="ORF">BacF7301_05570</name>
</gene>
<dbReference type="AlphaFoldDB" id="A0A6H0KJU7"/>
<dbReference type="Gene3D" id="1.10.1740.10">
    <property type="match status" value="1"/>
</dbReference>
<feature type="domain" description="RNA polymerase sigma-70 region 2" evidence="5">
    <location>
        <begin position="34"/>
        <end position="99"/>
    </location>
</feature>
<keyword evidence="8" id="KW-1185">Reference proteome</keyword>
<dbReference type="Pfam" id="PF08281">
    <property type="entry name" value="Sigma70_r4_2"/>
    <property type="match status" value="1"/>
</dbReference>
<evidence type="ECO:0000313" key="8">
    <source>
        <dbReference type="Proteomes" id="UP000501780"/>
    </source>
</evidence>
<dbReference type="EMBL" id="CP050831">
    <property type="protein sequence ID" value="QIU93650.1"/>
    <property type="molecule type" value="Genomic_DNA"/>
</dbReference>
<proteinExistence type="inferred from homology"/>
<dbReference type="RefSeq" id="WP_167960988.1">
    <property type="nucleotide sequence ID" value="NZ_CP050831.1"/>
</dbReference>
<comment type="similarity">
    <text evidence="1">Belongs to the sigma-70 factor family. ECF subfamily.</text>
</comment>
<dbReference type="GO" id="GO:0006352">
    <property type="term" value="P:DNA-templated transcription initiation"/>
    <property type="evidence" value="ECO:0007669"/>
    <property type="project" value="InterPro"/>
</dbReference>
<dbReference type="PANTHER" id="PTHR43133:SF46">
    <property type="entry name" value="RNA POLYMERASE SIGMA-70 FACTOR ECF SUBFAMILY"/>
    <property type="match status" value="1"/>
</dbReference>
<dbReference type="SUPFAM" id="SSF88659">
    <property type="entry name" value="Sigma3 and sigma4 domains of RNA polymerase sigma factors"/>
    <property type="match status" value="1"/>
</dbReference>
<dbReference type="InterPro" id="IPR039425">
    <property type="entry name" value="RNA_pol_sigma-70-like"/>
</dbReference>
<dbReference type="Gene3D" id="1.10.10.10">
    <property type="entry name" value="Winged helix-like DNA-binding domain superfamily/Winged helix DNA-binding domain"/>
    <property type="match status" value="1"/>
</dbReference>
<dbReference type="InterPro" id="IPR036388">
    <property type="entry name" value="WH-like_DNA-bd_sf"/>
</dbReference>
<dbReference type="InterPro" id="IPR013324">
    <property type="entry name" value="RNA_pol_sigma_r3/r4-like"/>
</dbReference>
<accession>A0A6H0KJU7</accession>
<dbReference type="GO" id="GO:0016987">
    <property type="term" value="F:sigma factor activity"/>
    <property type="evidence" value="ECO:0007669"/>
    <property type="project" value="UniProtKB-KW"/>
</dbReference>
<dbReference type="InterPro" id="IPR013325">
    <property type="entry name" value="RNA_pol_sigma_r2"/>
</dbReference>
<dbReference type="SUPFAM" id="SSF88946">
    <property type="entry name" value="Sigma2 domain of RNA polymerase sigma factors"/>
    <property type="match status" value="1"/>
</dbReference>
<feature type="domain" description="RNA polymerase sigma factor 70 region 4 type 2" evidence="6">
    <location>
        <begin position="129"/>
        <end position="180"/>
    </location>
</feature>
<evidence type="ECO:0000256" key="3">
    <source>
        <dbReference type="ARBA" id="ARBA00023082"/>
    </source>
</evidence>
<dbReference type="Pfam" id="PF04542">
    <property type="entry name" value="Sigma70_r2"/>
    <property type="match status" value="1"/>
</dbReference>
<dbReference type="InterPro" id="IPR007627">
    <property type="entry name" value="RNA_pol_sigma70_r2"/>
</dbReference>
<evidence type="ECO:0000256" key="1">
    <source>
        <dbReference type="ARBA" id="ARBA00010641"/>
    </source>
</evidence>
<keyword evidence="3" id="KW-0731">Sigma factor</keyword>
<evidence type="ECO:0000259" key="5">
    <source>
        <dbReference type="Pfam" id="PF04542"/>
    </source>
</evidence>
<reference evidence="7 8" key="1">
    <citation type="submission" date="2020-03" db="EMBL/GenBank/DDBJ databases">
        <title>Genomic analysis of Bacteroides faecium CBA7301.</title>
        <authorList>
            <person name="Kim J."/>
            <person name="Roh S.W."/>
        </authorList>
    </citation>
    <scope>NUCLEOTIDE SEQUENCE [LARGE SCALE GENOMIC DNA]</scope>
    <source>
        <strain evidence="7 8">CBA7301</strain>
    </source>
</reference>
<dbReference type="NCBIfam" id="TIGR02937">
    <property type="entry name" value="sigma70-ECF"/>
    <property type="match status" value="1"/>
</dbReference>
<organism evidence="7 8">
    <name type="scientific">Bacteroides faecium</name>
    <dbReference type="NCBI Taxonomy" id="2715212"/>
    <lineage>
        <taxon>Bacteria</taxon>
        <taxon>Pseudomonadati</taxon>
        <taxon>Bacteroidota</taxon>
        <taxon>Bacteroidia</taxon>
        <taxon>Bacteroidales</taxon>
        <taxon>Bacteroidaceae</taxon>
        <taxon>Bacteroides</taxon>
    </lineage>
</organism>
<evidence type="ECO:0000313" key="7">
    <source>
        <dbReference type="EMBL" id="QIU93650.1"/>
    </source>
</evidence>
<sequence>MNRFQEKQKYYDEKDKLILKLYRTNPQSAFKLMFDTYYMPLCLYAVQLTDSFVMAEDIVQDFFISFWEKKTYLNIAVKLRSYLFYSIRNNSYLSLRKNNLVSMEELFDTEIDITESITDEEELREREKKIMEELEKLPKQELSAVQAVILENKKYKEAAEELNISVNTLKTHLSRALKRLRKDNNLILLWL</sequence>
<keyword evidence="2" id="KW-0805">Transcription regulation</keyword>
<dbReference type="GO" id="GO:0003677">
    <property type="term" value="F:DNA binding"/>
    <property type="evidence" value="ECO:0007669"/>
    <property type="project" value="InterPro"/>
</dbReference>